<dbReference type="SUPFAM" id="SSF100950">
    <property type="entry name" value="NagB/RpiA/CoA transferase-like"/>
    <property type="match status" value="1"/>
</dbReference>
<dbReference type="PANTHER" id="PTHR21432:SF20">
    <property type="entry name" value="ACETYL-COA HYDROLASE"/>
    <property type="match status" value="1"/>
</dbReference>
<evidence type="ECO:0000313" key="3">
    <source>
        <dbReference type="Proteomes" id="UP001652542"/>
    </source>
</evidence>
<dbReference type="Gene3D" id="3.40.1080.10">
    <property type="entry name" value="Glutaconate Coenzyme A-transferase"/>
    <property type="match status" value="1"/>
</dbReference>
<dbReference type="PANTHER" id="PTHR21432">
    <property type="entry name" value="ACETYL-COA HYDROLASE-RELATED"/>
    <property type="match status" value="1"/>
</dbReference>
<feature type="domain" description="Acetyl-CoA hydrolase/transferase C-terminal" evidence="1">
    <location>
        <begin position="350"/>
        <end position="508"/>
    </location>
</feature>
<dbReference type="RefSeq" id="WP_263734772.1">
    <property type="nucleotide sequence ID" value="NZ_JAOWKY010000002.1"/>
</dbReference>
<dbReference type="InterPro" id="IPR038460">
    <property type="entry name" value="AcetylCoA_hyd_C_sf"/>
</dbReference>
<dbReference type="EMBL" id="JAOWKY010000002">
    <property type="protein sequence ID" value="MCV2869116.1"/>
    <property type="molecule type" value="Genomic_DNA"/>
</dbReference>
<dbReference type="Pfam" id="PF13336">
    <property type="entry name" value="AcetylCoA_hyd_C"/>
    <property type="match status" value="1"/>
</dbReference>
<dbReference type="Gene3D" id="3.30.750.70">
    <property type="entry name" value="4-hydroxybutyrate coenzyme like domains"/>
    <property type="match status" value="1"/>
</dbReference>
<evidence type="ECO:0000259" key="1">
    <source>
        <dbReference type="Pfam" id="PF13336"/>
    </source>
</evidence>
<dbReference type="InterPro" id="IPR046433">
    <property type="entry name" value="ActCoA_hydro"/>
</dbReference>
<accession>A0ABT2ZED8</accession>
<reference evidence="2 3" key="1">
    <citation type="submission" date="2022-10" db="EMBL/GenBank/DDBJ databases">
        <title>Defluviimonas sp. nov., isolated from ocean surface water.</title>
        <authorList>
            <person name="He W."/>
            <person name="Wang L."/>
            <person name="Zhang D.-F."/>
        </authorList>
    </citation>
    <scope>NUCLEOTIDE SEQUENCE [LARGE SCALE GENOMIC DNA]</scope>
    <source>
        <strain evidence="2 3">WL0002</strain>
    </source>
</reference>
<keyword evidence="3" id="KW-1185">Reference proteome</keyword>
<dbReference type="InterPro" id="IPR026888">
    <property type="entry name" value="AcetylCoA_hyd_C"/>
</dbReference>
<comment type="caution">
    <text evidence="2">The sequence shown here is derived from an EMBL/GenBank/DDBJ whole genome shotgun (WGS) entry which is preliminary data.</text>
</comment>
<dbReference type="Gene3D" id="3.40.1080.20">
    <property type="entry name" value="Acetyl-CoA hydrolase/transferase C-terminal domain"/>
    <property type="match status" value="1"/>
</dbReference>
<name>A0ABT2ZED8_9RHOB</name>
<sequence>MVGSRVTMAGVTSRTDPQEIARDIVARVGPNVRLALPLGLGKAVTITNALTRLAEEDSSIRLDIFTALTLERPQPESDLHARFLGPAMDRLFGAYPDIRYAQLLRRDALPRNITVSEFFFMAGRWLGNVRAQAAHVTANYTHALGDLIARRPNVVAQLLAEERGRLSLSCNTDITVDLLQARSRGEASFLMVGEVNRQLPFMGGTGEIGRGEVDILLDDPDNAFELFSVVKRPLSLADHAIGLHVGRLVPDGGTLQIGIGQIGDAVSSALLLRHERPEVAASIWRDTPFPRAPDFKGAGFNESGPFRTGLYVVTEMLVEGILALLKAGVIGREAQGALVHAGFFLDSRAFYRTLREMSATDRARIAMVPVSFTNDLFGDEPAKRAARRDARFVNAAMKVTALGGVISDITRQGQTISGVGGQYNFVAQAHALDGARSVIALDATRVRRGRPVSNIVWDHPHETIPRHLRDIVVTQYGIADLRGRPDADAILAMIAISDSRFQEELLEMAKSAGKLPARAQVPKARRQNTSENLSAWLAGYRRSGELRDFPFGTDFSETEQRLLPALQRIKQATGSPRSLAMLALRGAMHASPSAGPECLRRLKLDRPATPRELALRWLVLGALAQRDR</sequence>
<gene>
    <name evidence="2" type="ORF">OEW28_10805</name>
</gene>
<dbReference type="Proteomes" id="UP001652542">
    <property type="component" value="Unassembled WGS sequence"/>
</dbReference>
<proteinExistence type="predicted"/>
<organism evidence="2 3">
    <name type="scientific">Albidovulum marisflavi</name>
    <dbReference type="NCBI Taxonomy" id="2984159"/>
    <lineage>
        <taxon>Bacteria</taxon>
        <taxon>Pseudomonadati</taxon>
        <taxon>Pseudomonadota</taxon>
        <taxon>Alphaproteobacteria</taxon>
        <taxon>Rhodobacterales</taxon>
        <taxon>Paracoccaceae</taxon>
        <taxon>Albidovulum</taxon>
    </lineage>
</organism>
<dbReference type="InterPro" id="IPR037171">
    <property type="entry name" value="NagB/RpiA_transferase-like"/>
</dbReference>
<evidence type="ECO:0000313" key="2">
    <source>
        <dbReference type="EMBL" id="MCV2869116.1"/>
    </source>
</evidence>
<protein>
    <recommendedName>
        <fullName evidence="1">Acetyl-CoA hydrolase/transferase C-terminal domain-containing protein</fullName>
    </recommendedName>
</protein>